<proteinExistence type="predicted"/>
<dbReference type="EMBL" id="JAENHL010000007">
    <property type="protein sequence ID" value="MBK1867081.1"/>
    <property type="molecule type" value="Genomic_DNA"/>
</dbReference>
<name>A0ACC5R3L4_9HYPH</name>
<sequence>MIDQSVLGPGMIGGIKLWRRQYKEHVQSWGDKVLVVSYPKSGRTWHRVLLAHYINSTFLGQETRSLDTKKLTRKAGLPQISYTHAGANFLNAISPWHPFNGSAASWRGRRVILLTRDPKDVLVSAYMHACFRSKSFSGSLSEFVRHPFTGIEKLLVAHNRWASYMPYAREVLWQRYETIHDDPAQALRETLEFCDIGVDPLAVKASVDFGHIDNLKEKERSGFFESGAMRSEARDKNAMKVRDGKIGSHKQRMSAEDIDYIESAIARIGYPFQAQSAS</sequence>
<evidence type="ECO:0000313" key="2">
    <source>
        <dbReference type="Proteomes" id="UP000616151"/>
    </source>
</evidence>
<comment type="caution">
    <text evidence="1">The sequence shown here is derived from an EMBL/GenBank/DDBJ whole genome shotgun (WGS) entry which is preliminary data.</text>
</comment>
<keyword evidence="2" id="KW-1185">Reference proteome</keyword>
<evidence type="ECO:0000313" key="1">
    <source>
        <dbReference type="EMBL" id="MBK1867081.1"/>
    </source>
</evidence>
<reference evidence="1" key="1">
    <citation type="submission" date="2021-01" db="EMBL/GenBank/DDBJ databases">
        <authorList>
            <person name="Sun Q."/>
        </authorList>
    </citation>
    <scope>NUCLEOTIDE SEQUENCE</scope>
    <source>
        <strain evidence="1">YIM B02566</strain>
    </source>
</reference>
<protein>
    <submittedName>
        <fullName evidence="1">Sulfotransferase domain-containing protein</fullName>
    </submittedName>
</protein>
<organism evidence="1 2">
    <name type="scientific">Taklimakanibacter albus</name>
    <dbReference type="NCBI Taxonomy" id="2800327"/>
    <lineage>
        <taxon>Bacteria</taxon>
        <taxon>Pseudomonadati</taxon>
        <taxon>Pseudomonadota</taxon>
        <taxon>Alphaproteobacteria</taxon>
        <taxon>Hyphomicrobiales</taxon>
        <taxon>Aestuariivirgaceae</taxon>
        <taxon>Taklimakanibacter</taxon>
    </lineage>
</organism>
<gene>
    <name evidence="1" type="ORF">JHL16_12055</name>
</gene>
<dbReference type="Proteomes" id="UP000616151">
    <property type="component" value="Unassembled WGS sequence"/>
</dbReference>
<accession>A0ACC5R3L4</accession>